<protein>
    <submittedName>
        <fullName evidence="1">Uncharacterized protein</fullName>
    </submittedName>
</protein>
<accession>A0ACC2R254</accession>
<gene>
    <name evidence="1" type="ORF">PYW08_002147</name>
</gene>
<comment type="caution">
    <text evidence="1">The sequence shown here is derived from an EMBL/GenBank/DDBJ whole genome shotgun (WGS) entry which is preliminary data.</text>
</comment>
<organism evidence="1 2">
    <name type="scientific">Mythimna loreyi</name>
    <dbReference type="NCBI Taxonomy" id="667449"/>
    <lineage>
        <taxon>Eukaryota</taxon>
        <taxon>Metazoa</taxon>
        <taxon>Ecdysozoa</taxon>
        <taxon>Arthropoda</taxon>
        <taxon>Hexapoda</taxon>
        <taxon>Insecta</taxon>
        <taxon>Pterygota</taxon>
        <taxon>Neoptera</taxon>
        <taxon>Endopterygota</taxon>
        <taxon>Lepidoptera</taxon>
        <taxon>Glossata</taxon>
        <taxon>Ditrysia</taxon>
        <taxon>Noctuoidea</taxon>
        <taxon>Noctuidae</taxon>
        <taxon>Noctuinae</taxon>
        <taxon>Hadenini</taxon>
        <taxon>Mythimna</taxon>
    </lineage>
</organism>
<keyword evidence="2" id="KW-1185">Reference proteome</keyword>
<dbReference type="Proteomes" id="UP001231649">
    <property type="component" value="Chromosome 12"/>
</dbReference>
<proteinExistence type="predicted"/>
<name>A0ACC2R254_9NEOP</name>
<dbReference type="EMBL" id="CM056788">
    <property type="protein sequence ID" value="KAJ8730734.1"/>
    <property type="molecule type" value="Genomic_DNA"/>
</dbReference>
<reference evidence="1" key="1">
    <citation type="submission" date="2023-03" db="EMBL/GenBank/DDBJ databases">
        <title>Chromosome-level genomes of two armyworms, Mythimna separata and Mythimna loreyi, provide insights into the biosynthesis and reception of sex pheromones.</title>
        <authorList>
            <person name="Zhao H."/>
        </authorList>
    </citation>
    <scope>NUCLEOTIDE SEQUENCE</scope>
    <source>
        <strain evidence="1">BeijingLab</strain>
    </source>
</reference>
<sequence>MVNSSLTVQELIQLVVPFVANRSGKIIDIDTVLPYLILPGLLLMGTISRQITIIIMVIIGMGALYVQSRPLQKNRSSFFFSWTMASGIYMFLSFELFVLGFYEITQLENSIFLLLLVCMCFFFYKMKSVADYELATGSSKGKEYSPVLTSDSHYCHICQIEVNERFFHSIWWDCCVLRPNYIYFLAGHVFAFATLFVGVNLGLTTVCQPYIFYGPILMPRDCDDVYYDFISTVCFITCVYALGYLLVISLVLIRQLLVYIPKYTEPQWKKLVDILNV</sequence>
<evidence type="ECO:0000313" key="2">
    <source>
        <dbReference type="Proteomes" id="UP001231649"/>
    </source>
</evidence>
<evidence type="ECO:0000313" key="1">
    <source>
        <dbReference type="EMBL" id="KAJ8730734.1"/>
    </source>
</evidence>